<accession>A0ACC2PGC9</accession>
<keyword evidence="2" id="KW-1185">Reference proteome</keyword>
<comment type="caution">
    <text evidence="1">The sequence shown here is derived from an EMBL/GenBank/DDBJ whole genome shotgun (WGS) entry which is preliminary data.</text>
</comment>
<organism evidence="1 2">
    <name type="scientific">Eretmocerus hayati</name>
    <dbReference type="NCBI Taxonomy" id="131215"/>
    <lineage>
        <taxon>Eukaryota</taxon>
        <taxon>Metazoa</taxon>
        <taxon>Ecdysozoa</taxon>
        <taxon>Arthropoda</taxon>
        <taxon>Hexapoda</taxon>
        <taxon>Insecta</taxon>
        <taxon>Pterygota</taxon>
        <taxon>Neoptera</taxon>
        <taxon>Endopterygota</taxon>
        <taxon>Hymenoptera</taxon>
        <taxon>Apocrita</taxon>
        <taxon>Proctotrupomorpha</taxon>
        <taxon>Chalcidoidea</taxon>
        <taxon>Aphelinidae</taxon>
        <taxon>Aphelininae</taxon>
        <taxon>Eretmocerus</taxon>
    </lineage>
</organism>
<gene>
    <name evidence="1" type="ORF">QAD02_018315</name>
</gene>
<evidence type="ECO:0000313" key="2">
    <source>
        <dbReference type="Proteomes" id="UP001239111"/>
    </source>
</evidence>
<evidence type="ECO:0000313" key="1">
    <source>
        <dbReference type="EMBL" id="KAJ8682523.1"/>
    </source>
</evidence>
<sequence length="415" mass="47660">MEVLSDYSLAVILVIISCMKPAHVAVESVEINKVIGERMITIPDGPLRFYYPRDLLDHDGFHTFMGCKVESAPARIDCYVISSPSDLSDLRVCPKILSFNRNETLEINGIEIFRPNGNTTLVTWVTLPIANQEQVGDISSRYIAIINLPNESVELKELKFKKSETRVSFVVPFQNFYEVIYCENNTTIRRRYDFNHEDVFSWAAHMNPGYCQRNESSKILIFPSLGSKMSALQDKSHIIIEESSADSVMISEITQRAEKNLITPMSKISPYRLSIRYGFLTFCGEFLHVNSIIRQCEQYNSELTLKMRVTLPFLESIENLVTVESVENGGFLMLIGEEFPKFNYKFTRIHPDMTEEVIFENIESEYHLTVPAPKIEISYSNGMYCIYWFSRIFLPTKLYGPVTKSRITRVCKISG</sequence>
<dbReference type="EMBL" id="CM056741">
    <property type="protein sequence ID" value="KAJ8682523.1"/>
    <property type="molecule type" value="Genomic_DNA"/>
</dbReference>
<protein>
    <submittedName>
        <fullName evidence="1">Uncharacterized protein</fullName>
    </submittedName>
</protein>
<name>A0ACC2PGC9_9HYME</name>
<dbReference type="Proteomes" id="UP001239111">
    <property type="component" value="Chromosome 1"/>
</dbReference>
<proteinExistence type="predicted"/>
<reference evidence="1" key="1">
    <citation type="submission" date="2023-04" db="EMBL/GenBank/DDBJ databases">
        <title>A chromosome-level genome assembly of the parasitoid wasp Eretmocerus hayati.</title>
        <authorList>
            <person name="Zhong Y."/>
            <person name="Liu S."/>
            <person name="Liu Y."/>
        </authorList>
    </citation>
    <scope>NUCLEOTIDE SEQUENCE</scope>
    <source>
        <strain evidence="1">ZJU_SS_LIU_2023</strain>
    </source>
</reference>